<dbReference type="PANTHER" id="PTHR43690">
    <property type="entry name" value="NARDILYSIN"/>
    <property type="match status" value="1"/>
</dbReference>
<dbReference type="GO" id="GO:0046872">
    <property type="term" value="F:metal ion binding"/>
    <property type="evidence" value="ECO:0007669"/>
    <property type="project" value="UniProtKB-KW"/>
</dbReference>
<sequence>MLHLLLFISIFISIWLINFSSYGIHNRYITQVQIENSISQHSNRILFRHVESQNNNIIKDEEFIKPITEYRKFRYYELNNKLKVFLIHDSNAVSSNLALSISVGTFTGLHNNINLPSFLLYSLFMGSKKFPSIYEFDDFLNSHSGEIEKKITDRNSYYYLGIPSKYLNLALKRFSEFFKTPLFDRNDLINQLKRFSQIFKDYYLRNLLNTSQLIHEISYLNSSDKVNCSNKEFDISSEHEYIRSEIIKFFREYYSADLMTLVIIDSKPFNILEKYVSEFFLDIQNNNKILSTFYISDKNGDPLLMYIGEIIHVKYNNPINKIKLIFPITYKVSNDKLLSFQYIIDTLGHRMKGSLVEFLKQRCWIEDLSLFVSFSEFGYSFIEISIDLTYIGMNYLAYILKSIYASINVLKNKVINPDIIDDRIKIEEINFYYRESLNNKELIYTIIENYSSYRYLPNEVLIGNVTIDKADTKDIQEAMKILNPKNMILIIFNQNFVSTGMNMLLNNVEFMNELKLNMDNKFYNSLINDIENSDIKFNDLKYKEIKYHIEKLHPIFLNYLDKVDNVIQNTTFYYDLPDKNKCIPPLIEDYTNNVMYQQYPIRLKDTINRYLNENYYERCRIKLSMISPSFENIFYFPILGSTNVKTSLSFRIMTHIILKPSLMLPKALESTSRLISTLNILYRVIEIEISSIIYSVIQAGNNVKLLVTKESKFGGSPFGLEILLLGYYPSLIIFIENFFTTLSNLNKIAELNFQQAKFNYQNYLKFQIYETTSIEQSLNTLSDITLIQNMSYKLLMKQCSNITLEDVIELGNYITKYGEIEGLIVGNLDPIRAHKMINDILKWLKHNEEKYHVSSKIDITKSIKIAQSTTLEGTRDSIEYYETLDLLSLVNSNRDTYYYQLNANINDKKSHVLLFLGMGAANYVSLVLLNMLRRIMSHISQSGGNSELKLDTNVTIKPHVIGSSFAGLLFSAESTNRNVKFLTENILKFYRTVFENDNSISLSDFEEARKQYLHQLNFKPAKLVDISNEFYSQLVNRQIKFNTKISKILYLQNLNYEKLSSFSSAMRNSPKVIIATQSQTGINLDELCKYSPIRFQRITSKDELFYIEGIRTYKFPLKMSDEY</sequence>
<dbReference type="EMBL" id="LRBS01000052">
    <property type="protein sequence ID" value="OII76766.1"/>
    <property type="molecule type" value="Genomic_DNA"/>
</dbReference>
<keyword evidence="3" id="KW-0479">Metal-binding</keyword>
<evidence type="ECO:0000313" key="10">
    <source>
        <dbReference type="EMBL" id="OII76766.1"/>
    </source>
</evidence>
<keyword evidence="4" id="KW-0378">Hydrolase</keyword>
<gene>
    <name evidence="10" type="ORF">cand_027870</name>
</gene>
<feature type="domain" description="Peptidase M16 N-terminal" evidence="8">
    <location>
        <begin position="83"/>
        <end position="193"/>
    </location>
</feature>
<dbReference type="InterPro" id="IPR011765">
    <property type="entry name" value="Pept_M16_N"/>
</dbReference>
<reference evidence="10 11" key="1">
    <citation type="submission" date="2016-10" db="EMBL/GenBank/DDBJ databases">
        <title>Reductive evolution of mitochondrial metabolism and differential evolution of invasion-related proteins in Cryptosporidium.</title>
        <authorList>
            <person name="Liu S."/>
            <person name="Roellig D.M."/>
            <person name="Guo Y."/>
            <person name="Li N."/>
            <person name="Frace M.A."/>
            <person name="Tang K."/>
            <person name="Zhang L."/>
            <person name="Feng Y."/>
            <person name="Xiao L."/>
        </authorList>
    </citation>
    <scope>NUCLEOTIDE SEQUENCE [LARGE SCALE GENOMIC DNA]</scope>
    <source>
        <strain evidence="10">30847</strain>
    </source>
</reference>
<evidence type="ECO:0000256" key="1">
    <source>
        <dbReference type="ARBA" id="ARBA00007261"/>
    </source>
</evidence>
<dbReference type="PANTHER" id="PTHR43690:SF18">
    <property type="entry name" value="INSULIN-DEGRADING ENZYME-RELATED"/>
    <property type="match status" value="1"/>
</dbReference>
<dbReference type="GeneID" id="92366971"/>
<protein>
    <submittedName>
        <fullName evidence="10">Peptidase M16 inactive domain-containing protein</fullName>
    </submittedName>
</protein>
<feature type="signal peptide" evidence="7">
    <location>
        <begin position="1"/>
        <end position="16"/>
    </location>
</feature>
<dbReference type="GO" id="GO:0006508">
    <property type="term" value="P:proteolysis"/>
    <property type="evidence" value="ECO:0007669"/>
    <property type="project" value="UniProtKB-KW"/>
</dbReference>
<evidence type="ECO:0000313" key="11">
    <source>
        <dbReference type="Proteomes" id="UP000186804"/>
    </source>
</evidence>
<evidence type="ECO:0000259" key="8">
    <source>
        <dbReference type="Pfam" id="PF00675"/>
    </source>
</evidence>
<proteinExistence type="inferred from homology"/>
<evidence type="ECO:0000256" key="3">
    <source>
        <dbReference type="ARBA" id="ARBA00022723"/>
    </source>
</evidence>
<dbReference type="Pfam" id="PF00675">
    <property type="entry name" value="Peptidase_M16"/>
    <property type="match status" value="1"/>
</dbReference>
<dbReference type="SUPFAM" id="SSF63411">
    <property type="entry name" value="LuxS/MPP-like metallohydrolase"/>
    <property type="match status" value="3"/>
</dbReference>
<keyword evidence="5" id="KW-0862">Zinc</keyword>
<name>A0A1J4MRF9_9CRYT</name>
<evidence type="ECO:0000256" key="4">
    <source>
        <dbReference type="ARBA" id="ARBA00022801"/>
    </source>
</evidence>
<evidence type="ECO:0000256" key="7">
    <source>
        <dbReference type="SAM" id="SignalP"/>
    </source>
</evidence>
<feature type="chain" id="PRO_5012520648" evidence="7">
    <location>
        <begin position="17"/>
        <end position="1123"/>
    </location>
</feature>
<dbReference type="InterPro" id="IPR050626">
    <property type="entry name" value="Peptidase_M16"/>
</dbReference>
<dbReference type="InterPro" id="IPR011249">
    <property type="entry name" value="Metalloenz_LuxS/M16"/>
</dbReference>
<dbReference type="AlphaFoldDB" id="A0A1J4MRF9"/>
<dbReference type="Pfam" id="PF05193">
    <property type="entry name" value="Peptidase_M16_C"/>
    <property type="match status" value="1"/>
</dbReference>
<keyword evidence="2" id="KW-0645">Protease</keyword>
<comment type="caution">
    <text evidence="10">The sequence shown here is derived from an EMBL/GenBank/DDBJ whole genome shotgun (WGS) entry which is preliminary data.</text>
</comment>
<evidence type="ECO:0000259" key="9">
    <source>
        <dbReference type="Pfam" id="PF05193"/>
    </source>
</evidence>
<dbReference type="InterPro" id="IPR007863">
    <property type="entry name" value="Peptidase_M16_C"/>
</dbReference>
<dbReference type="Gene3D" id="3.30.830.10">
    <property type="entry name" value="Metalloenzyme, LuxS/M16 peptidase-like"/>
    <property type="match status" value="4"/>
</dbReference>
<keyword evidence="6" id="KW-0482">Metalloprotease</keyword>
<comment type="similarity">
    <text evidence="1">Belongs to the peptidase M16 family.</text>
</comment>
<organism evidence="10 11">
    <name type="scientific">Cryptosporidium andersoni</name>
    <dbReference type="NCBI Taxonomy" id="117008"/>
    <lineage>
        <taxon>Eukaryota</taxon>
        <taxon>Sar</taxon>
        <taxon>Alveolata</taxon>
        <taxon>Apicomplexa</taxon>
        <taxon>Conoidasida</taxon>
        <taxon>Coccidia</taxon>
        <taxon>Eucoccidiorida</taxon>
        <taxon>Eimeriorina</taxon>
        <taxon>Cryptosporidiidae</taxon>
        <taxon>Cryptosporidium</taxon>
    </lineage>
</organism>
<keyword evidence="7" id="KW-0732">Signal</keyword>
<evidence type="ECO:0000256" key="5">
    <source>
        <dbReference type="ARBA" id="ARBA00022833"/>
    </source>
</evidence>
<accession>A0A1J4MRF9</accession>
<evidence type="ECO:0000256" key="2">
    <source>
        <dbReference type="ARBA" id="ARBA00022670"/>
    </source>
</evidence>
<keyword evidence="11" id="KW-1185">Reference proteome</keyword>
<evidence type="ECO:0000256" key="6">
    <source>
        <dbReference type="ARBA" id="ARBA00023049"/>
    </source>
</evidence>
<dbReference type="GO" id="GO:0008237">
    <property type="term" value="F:metallopeptidase activity"/>
    <property type="evidence" value="ECO:0007669"/>
    <property type="project" value="UniProtKB-KW"/>
</dbReference>
<dbReference type="OrthoDB" id="952271at2759"/>
<dbReference type="VEuPathDB" id="CryptoDB:cand_027870"/>
<feature type="domain" description="Peptidase M16 C-terminal" evidence="9">
    <location>
        <begin position="243"/>
        <end position="416"/>
    </location>
</feature>
<dbReference type="RefSeq" id="XP_067068612.1">
    <property type="nucleotide sequence ID" value="XM_067213015.1"/>
</dbReference>
<dbReference type="Proteomes" id="UP000186804">
    <property type="component" value="Unassembled WGS sequence"/>
</dbReference>